<reference evidence="1 2" key="3">
    <citation type="journal article" date="2013" name="Rice">
        <title>Improvement of the Oryza sativa Nipponbare reference genome using next generation sequence and optical map data.</title>
        <authorList>
            <person name="Kawahara Y."/>
            <person name="de la Bastide M."/>
            <person name="Hamilton J.P."/>
            <person name="Kanamori H."/>
            <person name="McCombie W.R."/>
            <person name="Ouyang S."/>
            <person name="Schwartz D.C."/>
            <person name="Tanaka T."/>
            <person name="Wu J."/>
            <person name="Zhou S."/>
            <person name="Childs K.L."/>
            <person name="Davidson R.M."/>
            <person name="Lin H."/>
            <person name="Quesada-Ocampo L."/>
            <person name="Vaillancourt B."/>
            <person name="Sakai H."/>
            <person name="Lee S.S."/>
            <person name="Kim J."/>
            <person name="Numa H."/>
            <person name="Itoh T."/>
            <person name="Buell C.R."/>
            <person name="Matsumoto T."/>
        </authorList>
    </citation>
    <scope>NUCLEOTIDE SEQUENCE [LARGE SCALE GENOMIC DNA]</scope>
    <source>
        <strain evidence="2">cv. Nipponbare</strain>
    </source>
</reference>
<gene>
    <name evidence="1" type="ordered locus">Os05g0406150</name>
    <name evidence="1" type="ORF">OSNPB_050406150</name>
</gene>
<dbReference type="Proteomes" id="UP000059680">
    <property type="component" value="Chromosome 5"/>
</dbReference>
<keyword evidence="2" id="KW-1185">Reference proteome</keyword>
<evidence type="ECO:0000313" key="1">
    <source>
        <dbReference type="EMBL" id="BAS93959.1"/>
    </source>
</evidence>
<sequence length="144" mass="14907">MFRARRGCAMSRSARLVCAPKRSTVVGPPDTVSAITRCAVGCVTGLYRRRPCGRNPLLTPEFVSTSSRPPRPAGTACLYLQPPAVDYLVDEWEVAADVGAPEGAGVGDAAVAADADGDVVAAHHVEEVVEVVDGVPGVAPLVGR</sequence>
<dbReference type="Gramene" id="Os05t0406150-00">
    <property type="protein sequence ID" value="Os05t0406150-00"/>
    <property type="gene ID" value="Os05g0406150"/>
</dbReference>
<name>A0A0P0WM39_ORYSJ</name>
<proteinExistence type="predicted"/>
<reference evidence="2" key="1">
    <citation type="journal article" date="2005" name="Nature">
        <title>The map-based sequence of the rice genome.</title>
        <authorList>
            <consortium name="International rice genome sequencing project (IRGSP)"/>
            <person name="Matsumoto T."/>
            <person name="Wu J."/>
            <person name="Kanamori H."/>
            <person name="Katayose Y."/>
            <person name="Fujisawa M."/>
            <person name="Namiki N."/>
            <person name="Mizuno H."/>
            <person name="Yamamoto K."/>
            <person name="Antonio B.A."/>
            <person name="Baba T."/>
            <person name="Sakata K."/>
            <person name="Nagamura Y."/>
            <person name="Aoki H."/>
            <person name="Arikawa K."/>
            <person name="Arita K."/>
            <person name="Bito T."/>
            <person name="Chiden Y."/>
            <person name="Fujitsuka N."/>
            <person name="Fukunaka R."/>
            <person name="Hamada M."/>
            <person name="Harada C."/>
            <person name="Hayashi A."/>
            <person name="Hijishita S."/>
            <person name="Honda M."/>
            <person name="Hosokawa S."/>
            <person name="Ichikawa Y."/>
            <person name="Idonuma A."/>
            <person name="Iijima M."/>
            <person name="Ikeda M."/>
            <person name="Ikeno M."/>
            <person name="Ito K."/>
            <person name="Ito S."/>
            <person name="Ito T."/>
            <person name="Ito Y."/>
            <person name="Ito Y."/>
            <person name="Iwabuchi A."/>
            <person name="Kamiya K."/>
            <person name="Karasawa W."/>
            <person name="Kurita K."/>
            <person name="Katagiri S."/>
            <person name="Kikuta A."/>
            <person name="Kobayashi H."/>
            <person name="Kobayashi N."/>
            <person name="Machita K."/>
            <person name="Maehara T."/>
            <person name="Masukawa M."/>
            <person name="Mizubayashi T."/>
            <person name="Mukai Y."/>
            <person name="Nagasaki H."/>
            <person name="Nagata Y."/>
            <person name="Naito S."/>
            <person name="Nakashima M."/>
            <person name="Nakama Y."/>
            <person name="Nakamichi Y."/>
            <person name="Nakamura M."/>
            <person name="Meguro A."/>
            <person name="Negishi M."/>
            <person name="Ohta I."/>
            <person name="Ohta T."/>
            <person name="Okamoto M."/>
            <person name="Ono N."/>
            <person name="Saji S."/>
            <person name="Sakaguchi M."/>
            <person name="Sakai K."/>
            <person name="Shibata M."/>
            <person name="Shimokawa T."/>
            <person name="Song J."/>
            <person name="Takazaki Y."/>
            <person name="Terasawa K."/>
            <person name="Tsugane M."/>
            <person name="Tsuji K."/>
            <person name="Ueda S."/>
            <person name="Waki K."/>
            <person name="Yamagata H."/>
            <person name="Yamamoto M."/>
            <person name="Yamamoto S."/>
            <person name="Yamane H."/>
            <person name="Yoshiki S."/>
            <person name="Yoshihara R."/>
            <person name="Yukawa K."/>
            <person name="Zhong H."/>
            <person name="Yano M."/>
            <person name="Yuan Q."/>
            <person name="Ouyang S."/>
            <person name="Liu J."/>
            <person name="Jones K.M."/>
            <person name="Gansberger K."/>
            <person name="Moffat K."/>
            <person name="Hill J."/>
            <person name="Bera J."/>
            <person name="Fadrosh D."/>
            <person name="Jin S."/>
            <person name="Johri S."/>
            <person name="Kim M."/>
            <person name="Overton L."/>
            <person name="Reardon M."/>
            <person name="Tsitrin T."/>
            <person name="Vuong H."/>
            <person name="Weaver B."/>
            <person name="Ciecko A."/>
            <person name="Tallon L."/>
            <person name="Jackson J."/>
            <person name="Pai G."/>
            <person name="Aken S.V."/>
            <person name="Utterback T."/>
            <person name="Reidmuller S."/>
            <person name="Feldblyum T."/>
            <person name="Hsiao J."/>
            <person name="Zismann V."/>
            <person name="Iobst S."/>
            <person name="de Vazeille A.R."/>
            <person name="Buell C.R."/>
            <person name="Ying K."/>
            <person name="Li Y."/>
            <person name="Lu T."/>
            <person name="Huang Y."/>
            <person name="Zhao Q."/>
            <person name="Feng Q."/>
            <person name="Zhang L."/>
            <person name="Zhu J."/>
            <person name="Weng Q."/>
            <person name="Mu J."/>
            <person name="Lu Y."/>
            <person name="Fan D."/>
            <person name="Liu Y."/>
            <person name="Guan J."/>
            <person name="Zhang Y."/>
            <person name="Yu S."/>
            <person name="Liu X."/>
            <person name="Zhang Y."/>
            <person name="Hong G."/>
            <person name="Han B."/>
            <person name="Choisne N."/>
            <person name="Demange N."/>
            <person name="Orjeda G."/>
            <person name="Samain S."/>
            <person name="Cattolico L."/>
            <person name="Pelletier E."/>
            <person name="Couloux A."/>
            <person name="Segurens B."/>
            <person name="Wincker P."/>
            <person name="D'Hont A."/>
            <person name="Scarpelli C."/>
            <person name="Weissenbach J."/>
            <person name="Salanoubat M."/>
            <person name="Quetier F."/>
            <person name="Yu Y."/>
            <person name="Kim H.R."/>
            <person name="Rambo T."/>
            <person name="Currie J."/>
            <person name="Collura K."/>
            <person name="Luo M."/>
            <person name="Yang T."/>
            <person name="Ammiraju J.S.S."/>
            <person name="Engler F."/>
            <person name="Soderlund C."/>
            <person name="Wing R.A."/>
            <person name="Palmer L.E."/>
            <person name="de la Bastide M."/>
            <person name="Spiegel L."/>
            <person name="Nascimento L."/>
            <person name="Zutavern T."/>
            <person name="O'Shaughnessy A."/>
            <person name="Dike S."/>
            <person name="Dedhia N."/>
            <person name="Preston R."/>
            <person name="Balija V."/>
            <person name="McCombie W.R."/>
            <person name="Chow T."/>
            <person name="Chen H."/>
            <person name="Chung M."/>
            <person name="Chen C."/>
            <person name="Shaw J."/>
            <person name="Wu H."/>
            <person name="Hsiao K."/>
            <person name="Chao Y."/>
            <person name="Chu M."/>
            <person name="Cheng C."/>
            <person name="Hour A."/>
            <person name="Lee P."/>
            <person name="Lin S."/>
            <person name="Lin Y."/>
            <person name="Liou J."/>
            <person name="Liu S."/>
            <person name="Hsing Y."/>
            <person name="Raghuvanshi S."/>
            <person name="Mohanty A."/>
            <person name="Bharti A.K."/>
            <person name="Gaur A."/>
            <person name="Gupta V."/>
            <person name="Kumar D."/>
            <person name="Ravi V."/>
            <person name="Vij S."/>
            <person name="Kapur A."/>
            <person name="Khurana P."/>
            <person name="Khurana P."/>
            <person name="Khurana J.P."/>
            <person name="Tyagi A.K."/>
            <person name="Gaikwad K."/>
            <person name="Singh A."/>
            <person name="Dalal V."/>
            <person name="Srivastava S."/>
            <person name="Dixit A."/>
            <person name="Pal A.K."/>
            <person name="Ghazi I.A."/>
            <person name="Yadav M."/>
            <person name="Pandit A."/>
            <person name="Bhargava A."/>
            <person name="Sureshbabu K."/>
            <person name="Batra K."/>
            <person name="Sharma T.R."/>
            <person name="Mohapatra T."/>
            <person name="Singh N.K."/>
            <person name="Messing J."/>
            <person name="Nelson A.B."/>
            <person name="Fuks G."/>
            <person name="Kavchok S."/>
            <person name="Keizer G."/>
            <person name="Linton E."/>
            <person name="Llaca V."/>
            <person name="Song R."/>
            <person name="Tanyolac B."/>
            <person name="Young S."/>
            <person name="Ho-Il K."/>
            <person name="Hahn J.H."/>
            <person name="Sangsakoo G."/>
            <person name="Vanavichit A."/>
            <person name="de Mattos Luiz.A.T."/>
            <person name="Zimmer P.D."/>
            <person name="Malone G."/>
            <person name="Dellagostin O."/>
            <person name="de Oliveira A.C."/>
            <person name="Bevan M."/>
            <person name="Bancroft I."/>
            <person name="Minx P."/>
            <person name="Cordum H."/>
            <person name="Wilson R."/>
            <person name="Cheng Z."/>
            <person name="Jin W."/>
            <person name="Jiang J."/>
            <person name="Leong S.A."/>
            <person name="Iwama H."/>
            <person name="Gojobori T."/>
            <person name="Itoh T."/>
            <person name="Niimura Y."/>
            <person name="Fujii Y."/>
            <person name="Habara T."/>
            <person name="Sakai H."/>
            <person name="Sato Y."/>
            <person name="Wilson G."/>
            <person name="Kumar K."/>
            <person name="McCouch S."/>
            <person name="Juretic N."/>
            <person name="Hoen D."/>
            <person name="Wright S."/>
            <person name="Bruskiewich R."/>
            <person name="Bureau T."/>
            <person name="Miyao A."/>
            <person name="Hirochika H."/>
            <person name="Nishikawa T."/>
            <person name="Kadowaki K."/>
            <person name="Sugiura M."/>
            <person name="Burr B."/>
            <person name="Sasaki T."/>
        </authorList>
    </citation>
    <scope>NUCLEOTIDE SEQUENCE [LARGE SCALE GENOMIC DNA]</scope>
    <source>
        <strain evidence="2">cv. Nipponbare</strain>
    </source>
</reference>
<protein>
    <submittedName>
        <fullName evidence="1">Os05g0406150 protein</fullName>
    </submittedName>
</protein>
<evidence type="ECO:0000313" key="2">
    <source>
        <dbReference type="Proteomes" id="UP000059680"/>
    </source>
</evidence>
<dbReference type="AlphaFoldDB" id="A0A0P0WM39"/>
<dbReference type="PaxDb" id="39947-A0A0P0WM39"/>
<organism evidence="1 2">
    <name type="scientific">Oryza sativa subsp. japonica</name>
    <name type="common">Rice</name>
    <dbReference type="NCBI Taxonomy" id="39947"/>
    <lineage>
        <taxon>Eukaryota</taxon>
        <taxon>Viridiplantae</taxon>
        <taxon>Streptophyta</taxon>
        <taxon>Embryophyta</taxon>
        <taxon>Tracheophyta</taxon>
        <taxon>Spermatophyta</taxon>
        <taxon>Magnoliopsida</taxon>
        <taxon>Liliopsida</taxon>
        <taxon>Poales</taxon>
        <taxon>Poaceae</taxon>
        <taxon>BOP clade</taxon>
        <taxon>Oryzoideae</taxon>
        <taxon>Oryzeae</taxon>
        <taxon>Oryzinae</taxon>
        <taxon>Oryza</taxon>
        <taxon>Oryza sativa</taxon>
    </lineage>
</organism>
<dbReference type="EMBL" id="AP014961">
    <property type="protein sequence ID" value="BAS93959.1"/>
    <property type="molecule type" value="Genomic_DNA"/>
</dbReference>
<accession>A0A0P0WM39</accession>
<dbReference type="InParanoid" id="A0A0P0WM39"/>
<reference evidence="1 2" key="2">
    <citation type="journal article" date="2013" name="Plant Cell Physiol.">
        <title>Rice Annotation Project Database (RAP-DB): an integrative and interactive database for rice genomics.</title>
        <authorList>
            <person name="Sakai H."/>
            <person name="Lee S.S."/>
            <person name="Tanaka T."/>
            <person name="Numa H."/>
            <person name="Kim J."/>
            <person name="Kawahara Y."/>
            <person name="Wakimoto H."/>
            <person name="Yang C.C."/>
            <person name="Iwamoto M."/>
            <person name="Abe T."/>
            <person name="Yamada Y."/>
            <person name="Muto A."/>
            <person name="Inokuchi H."/>
            <person name="Ikemura T."/>
            <person name="Matsumoto T."/>
            <person name="Sasaki T."/>
            <person name="Itoh T."/>
        </authorList>
    </citation>
    <scope>NUCLEOTIDE SEQUENCE [LARGE SCALE GENOMIC DNA]</scope>
    <source>
        <strain evidence="2">cv. Nipponbare</strain>
    </source>
</reference>